<dbReference type="Pfam" id="PF09719">
    <property type="entry name" value="C_GCAxxG_C_C"/>
    <property type="match status" value="1"/>
</dbReference>
<dbReference type="InterPro" id="IPR010181">
    <property type="entry name" value="CGCAxxGCC_motif"/>
</dbReference>
<accession>A0ABN6Z2E0</accession>
<evidence type="ECO:0000313" key="2">
    <source>
        <dbReference type="Proteomes" id="UP001496674"/>
    </source>
</evidence>
<reference evidence="1 2" key="1">
    <citation type="submission" date="2023-04" db="EMBL/GenBank/DDBJ databases">
        <title>Draft genome sequence of acteroides sedimenti strain YN3PY1.</title>
        <authorList>
            <person name="Yoshida N."/>
        </authorList>
    </citation>
    <scope>NUCLEOTIDE SEQUENCE [LARGE SCALE GENOMIC DNA]</scope>
    <source>
        <strain evidence="1 2">YN3PY1</strain>
    </source>
</reference>
<keyword evidence="2" id="KW-1185">Reference proteome</keyword>
<dbReference type="RefSeq" id="WP_434533907.1">
    <property type="nucleotide sequence ID" value="NZ_AP028055.1"/>
</dbReference>
<protein>
    <recommendedName>
        <fullName evidence="3">C_GCAxxG_C_C family protein</fullName>
    </recommendedName>
</protein>
<gene>
    <name evidence="1" type="ORF">BSYN_09640</name>
</gene>
<evidence type="ECO:0000313" key="1">
    <source>
        <dbReference type="EMBL" id="BEG98699.1"/>
    </source>
</evidence>
<sequence length="156" mass="17022">MLEERVKRAVELFKSGFNCSQAVVAAYADLYGFTEEQALKMAASFGGGIGRMRETCGAACGMFLLAGLETGTTDPKDKDGKAANYKLVQELAAEFREKNGSLNCGELLGLKKCDSIQSVPEERTGQYYAKRPCAKIVEMAARIWGEYLEKKGKQGL</sequence>
<proteinExistence type="predicted"/>
<evidence type="ECO:0008006" key="3">
    <source>
        <dbReference type="Google" id="ProtNLM"/>
    </source>
</evidence>
<name>A0ABN6Z2E0_9BACE</name>
<dbReference type="NCBIfam" id="TIGR01909">
    <property type="entry name" value="C_GCAxxG_C_C"/>
    <property type="match status" value="1"/>
</dbReference>
<dbReference type="Proteomes" id="UP001496674">
    <property type="component" value="Chromosome"/>
</dbReference>
<organism evidence="1 2">
    <name type="scientific">Bacteroides sedimenti</name>
    <dbReference type="NCBI Taxonomy" id="2136147"/>
    <lineage>
        <taxon>Bacteria</taxon>
        <taxon>Pseudomonadati</taxon>
        <taxon>Bacteroidota</taxon>
        <taxon>Bacteroidia</taxon>
        <taxon>Bacteroidales</taxon>
        <taxon>Bacteroidaceae</taxon>
        <taxon>Bacteroides</taxon>
    </lineage>
</organism>
<dbReference type="EMBL" id="AP028055">
    <property type="protein sequence ID" value="BEG98699.1"/>
    <property type="molecule type" value="Genomic_DNA"/>
</dbReference>